<dbReference type="KEGG" id="rml:FF011L_03550"/>
<evidence type="ECO:0000313" key="3">
    <source>
        <dbReference type="Proteomes" id="UP000320672"/>
    </source>
</evidence>
<keyword evidence="3" id="KW-1185">Reference proteome</keyword>
<gene>
    <name evidence="2" type="ORF">FF011L_03550</name>
</gene>
<dbReference type="AlphaFoldDB" id="A0A517M9R3"/>
<name>A0A517M9R3_9BACT</name>
<protein>
    <recommendedName>
        <fullName evidence="1">Integrase SAM-like N-terminal domain-containing protein</fullName>
    </recommendedName>
</protein>
<reference evidence="2 3" key="1">
    <citation type="submission" date="2019-02" db="EMBL/GenBank/DDBJ databases">
        <title>Deep-cultivation of Planctomycetes and their phenomic and genomic characterization uncovers novel biology.</title>
        <authorList>
            <person name="Wiegand S."/>
            <person name="Jogler M."/>
            <person name="Boedeker C."/>
            <person name="Pinto D."/>
            <person name="Vollmers J."/>
            <person name="Rivas-Marin E."/>
            <person name="Kohn T."/>
            <person name="Peeters S.H."/>
            <person name="Heuer A."/>
            <person name="Rast P."/>
            <person name="Oberbeckmann S."/>
            <person name="Bunk B."/>
            <person name="Jeske O."/>
            <person name="Meyerdierks A."/>
            <person name="Storesund J.E."/>
            <person name="Kallscheuer N."/>
            <person name="Luecker S."/>
            <person name="Lage O.M."/>
            <person name="Pohl T."/>
            <person name="Merkel B.J."/>
            <person name="Hornburger P."/>
            <person name="Mueller R.-W."/>
            <person name="Bruemmer F."/>
            <person name="Labrenz M."/>
            <person name="Spormann A.M."/>
            <person name="Op den Camp H."/>
            <person name="Overmann J."/>
            <person name="Amann R."/>
            <person name="Jetten M.S.M."/>
            <person name="Mascher T."/>
            <person name="Medema M.H."/>
            <person name="Devos D.P."/>
            <person name="Kaster A.-K."/>
            <person name="Ovreas L."/>
            <person name="Rohde M."/>
            <person name="Galperin M.Y."/>
            <person name="Jogler C."/>
        </authorList>
    </citation>
    <scope>NUCLEOTIDE SEQUENCE [LARGE SCALE GENOMIC DNA]</scope>
    <source>
        <strain evidence="2 3">FF011L</strain>
    </source>
</reference>
<proteinExistence type="predicted"/>
<feature type="domain" description="Integrase SAM-like N-terminal" evidence="1">
    <location>
        <begin position="54"/>
        <end position="106"/>
    </location>
</feature>
<dbReference type="Proteomes" id="UP000320672">
    <property type="component" value="Chromosome"/>
</dbReference>
<evidence type="ECO:0000313" key="2">
    <source>
        <dbReference type="EMBL" id="QDS91625.1"/>
    </source>
</evidence>
<sequence length="112" mass="13211">MARPSKPFYRKQTKTWYCSIDGRQIRLGKEKEAADKKFHELMCDQTSVSAEITTLYDLSQKYLDWVQNNRKQGTYNNNLLYLKSFIASVSKRMKVGQLKKHHITKWTGNNPH</sequence>
<dbReference type="InterPro" id="IPR004107">
    <property type="entry name" value="Integrase_SAM-like_N"/>
</dbReference>
<dbReference type="RefSeq" id="WP_246109663.1">
    <property type="nucleotide sequence ID" value="NZ_CP036262.1"/>
</dbReference>
<dbReference type="EMBL" id="CP036262">
    <property type="protein sequence ID" value="QDS91625.1"/>
    <property type="molecule type" value="Genomic_DNA"/>
</dbReference>
<evidence type="ECO:0000259" key="1">
    <source>
        <dbReference type="Pfam" id="PF14659"/>
    </source>
</evidence>
<accession>A0A517M9R3</accession>
<organism evidence="2 3">
    <name type="scientific">Roseimaritima multifibrata</name>
    <dbReference type="NCBI Taxonomy" id="1930274"/>
    <lineage>
        <taxon>Bacteria</taxon>
        <taxon>Pseudomonadati</taxon>
        <taxon>Planctomycetota</taxon>
        <taxon>Planctomycetia</taxon>
        <taxon>Pirellulales</taxon>
        <taxon>Pirellulaceae</taxon>
        <taxon>Roseimaritima</taxon>
    </lineage>
</organism>
<dbReference type="Pfam" id="PF14659">
    <property type="entry name" value="Phage_int_SAM_3"/>
    <property type="match status" value="1"/>
</dbReference>